<reference evidence="1 2" key="1">
    <citation type="journal article" date="2015" name="Genome Announc.">
        <title>Expanding the biotechnology potential of lactobacilli through comparative genomics of 213 strains and associated genera.</title>
        <authorList>
            <person name="Sun Z."/>
            <person name="Harris H.M."/>
            <person name="McCann A."/>
            <person name="Guo C."/>
            <person name="Argimon S."/>
            <person name="Zhang W."/>
            <person name="Yang X."/>
            <person name="Jeffery I.B."/>
            <person name="Cooney J.C."/>
            <person name="Kagawa T.F."/>
            <person name="Liu W."/>
            <person name="Song Y."/>
            <person name="Salvetti E."/>
            <person name="Wrobel A."/>
            <person name="Rasinkangas P."/>
            <person name="Parkhill J."/>
            <person name="Rea M.C."/>
            <person name="O'Sullivan O."/>
            <person name="Ritari J."/>
            <person name="Douillard F.P."/>
            <person name="Paul Ross R."/>
            <person name="Yang R."/>
            <person name="Briner A.E."/>
            <person name="Felis G.E."/>
            <person name="de Vos W.M."/>
            <person name="Barrangou R."/>
            <person name="Klaenhammer T.R."/>
            <person name="Caufield P.W."/>
            <person name="Cui Y."/>
            <person name="Zhang H."/>
            <person name="O'Toole P.W."/>
        </authorList>
    </citation>
    <scope>NUCLEOTIDE SEQUENCE [LARGE SCALE GENOMIC DNA]</scope>
    <source>
        <strain evidence="1 2">DSM 21115</strain>
    </source>
</reference>
<dbReference type="Proteomes" id="UP000050920">
    <property type="component" value="Unassembled WGS sequence"/>
</dbReference>
<dbReference type="AlphaFoldDB" id="A0A0R2NV48"/>
<name>A0A0R2NV48_9LACO</name>
<keyword evidence="2" id="KW-1185">Reference proteome</keyword>
<proteinExistence type="predicted"/>
<protein>
    <submittedName>
        <fullName evidence="1">Uncharacterized protein</fullName>
    </submittedName>
</protein>
<organism evidence="1 2">
    <name type="scientific">Lactiplantibacillus fabifermentans DSM 21115</name>
    <dbReference type="NCBI Taxonomy" id="1413187"/>
    <lineage>
        <taxon>Bacteria</taxon>
        <taxon>Bacillati</taxon>
        <taxon>Bacillota</taxon>
        <taxon>Bacilli</taxon>
        <taxon>Lactobacillales</taxon>
        <taxon>Lactobacillaceae</taxon>
        <taxon>Lactiplantibacillus</taxon>
    </lineage>
</organism>
<evidence type="ECO:0000313" key="2">
    <source>
        <dbReference type="Proteomes" id="UP000050920"/>
    </source>
</evidence>
<evidence type="ECO:0000313" key="1">
    <source>
        <dbReference type="EMBL" id="KRO28224.1"/>
    </source>
</evidence>
<gene>
    <name evidence="1" type="ORF">DY78_GL002563</name>
</gene>
<comment type="caution">
    <text evidence="1">The sequence shown here is derived from an EMBL/GenBank/DDBJ whole genome shotgun (WGS) entry which is preliminary data.</text>
</comment>
<accession>A0A0R2NV48</accession>
<dbReference type="EMBL" id="AYGX02000049">
    <property type="protein sequence ID" value="KRO28224.1"/>
    <property type="molecule type" value="Genomic_DNA"/>
</dbReference>
<sequence length="58" mass="6585">MAAAMQVVLTGWSYIPLTPWTSFETWFSGLARSHGDWNYGQLVVASQAHFEIWQSLPN</sequence>